<evidence type="ECO:0000313" key="3">
    <source>
        <dbReference type="Proteomes" id="UP000625711"/>
    </source>
</evidence>
<dbReference type="Proteomes" id="UP000625711">
    <property type="component" value="Unassembled WGS sequence"/>
</dbReference>
<sequence length="114" mass="13210">MLEPRRLKSKRTPVVNKDEGSPSTNGMETAWTIQRNFTTCSAENRHRAERFIPSRISTTGGRSGEVVRHDATGKSTRASLCDKLFSTLFFARLHLPRRRRRFVFVSIWSICFFF</sequence>
<dbReference type="EMBL" id="JAACXV010000026">
    <property type="protein sequence ID" value="KAF7286428.1"/>
    <property type="molecule type" value="Genomic_DNA"/>
</dbReference>
<dbReference type="AlphaFoldDB" id="A0A834IWR6"/>
<name>A0A834IWR6_RHYFE</name>
<proteinExistence type="predicted"/>
<gene>
    <name evidence="2" type="ORF">GWI33_005346</name>
</gene>
<reference evidence="2" key="1">
    <citation type="submission" date="2020-08" db="EMBL/GenBank/DDBJ databases">
        <title>Genome sequencing and assembly of the red palm weevil Rhynchophorus ferrugineus.</title>
        <authorList>
            <person name="Dias G.B."/>
            <person name="Bergman C.M."/>
            <person name="Manee M."/>
        </authorList>
    </citation>
    <scope>NUCLEOTIDE SEQUENCE</scope>
    <source>
        <strain evidence="2">AA-2017</strain>
        <tissue evidence="2">Whole larva</tissue>
    </source>
</reference>
<evidence type="ECO:0000313" key="2">
    <source>
        <dbReference type="EMBL" id="KAF7286428.1"/>
    </source>
</evidence>
<accession>A0A834IWR6</accession>
<feature type="region of interest" description="Disordered" evidence="1">
    <location>
        <begin position="1"/>
        <end position="27"/>
    </location>
</feature>
<evidence type="ECO:0000256" key="1">
    <source>
        <dbReference type="SAM" id="MobiDB-lite"/>
    </source>
</evidence>
<protein>
    <submittedName>
        <fullName evidence="2">Uncharacterized protein</fullName>
    </submittedName>
</protein>
<comment type="caution">
    <text evidence="2">The sequence shown here is derived from an EMBL/GenBank/DDBJ whole genome shotgun (WGS) entry which is preliminary data.</text>
</comment>
<organism evidence="2 3">
    <name type="scientific">Rhynchophorus ferrugineus</name>
    <name type="common">Red palm weevil</name>
    <name type="synonym">Curculio ferrugineus</name>
    <dbReference type="NCBI Taxonomy" id="354439"/>
    <lineage>
        <taxon>Eukaryota</taxon>
        <taxon>Metazoa</taxon>
        <taxon>Ecdysozoa</taxon>
        <taxon>Arthropoda</taxon>
        <taxon>Hexapoda</taxon>
        <taxon>Insecta</taxon>
        <taxon>Pterygota</taxon>
        <taxon>Neoptera</taxon>
        <taxon>Endopterygota</taxon>
        <taxon>Coleoptera</taxon>
        <taxon>Polyphaga</taxon>
        <taxon>Cucujiformia</taxon>
        <taxon>Curculionidae</taxon>
        <taxon>Dryophthorinae</taxon>
        <taxon>Rhynchophorus</taxon>
    </lineage>
</organism>
<keyword evidence="3" id="KW-1185">Reference proteome</keyword>